<gene>
    <name evidence="6" type="ORF">C7B43_12870</name>
</gene>
<evidence type="ECO:0000256" key="3">
    <source>
        <dbReference type="ARBA" id="ARBA00022989"/>
    </source>
</evidence>
<accession>A0A2T2WXG5</accession>
<evidence type="ECO:0000256" key="2">
    <source>
        <dbReference type="ARBA" id="ARBA00022692"/>
    </source>
</evidence>
<comment type="subcellular location">
    <subcellularLocation>
        <location evidence="1">Membrane</location>
        <topology evidence="1">Multi-pass membrane protein</topology>
    </subcellularLocation>
</comment>
<dbReference type="Pfam" id="PF04140">
    <property type="entry name" value="ICMT"/>
    <property type="match status" value="1"/>
</dbReference>
<dbReference type="PANTHER" id="PTHR43847">
    <property type="entry name" value="BLL3993 PROTEIN"/>
    <property type="match status" value="1"/>
</dbReference>
<reference evidence="6 7" key="1">
    <citation type="journal article" date="2014" name="BMC Genomics">
        <title>Comparison of environmental and isolate Sulfobacillus genomes reveals diverse carbon, sulfur, nitrogen, and hydrogen metabolisms.</title>
        <authorList>
            <person name="Justice N.B."/>
            <person name="Norman A."/>
            <person name="Brown C.T."/>
            <person name="Singh A."/>
            <person name="Thomas B.C."/>
            <person name="Banfield J.F."/>
        </authorList>
    </citation>
    <scope>NUCLEOTIDE SEQUENCE [LARGE SCALE GENOMIC DNA]</scope>
    <source>
        <strain evidence="6">AMDSBA1</strain>
    </source>
</reference>
<evidence type="ECO:0000256" key="4">
    <source>
        <dbReference type="ARBA" id="ARBA00023136"/>
    </source>
</evidence>
<dbReference type="EMBL" id="PXYT01000031">
    <property type="protein sequence ID" value="PSR26921.1"/>
    <property type="molecule type" value="Genomic_DNA"/>
</dbReference>
<name>A0A2T2WXG5_9FIRM</name>
<keyword evidence="2 5" id="KW-0812">Transmembrane</keyword>
<proteinExistence type="predicted"/>
<feature type="transmembrane region" description="Helical" evidence="5">
    <location>
        <begin position="51"/>
        <end position="73"/>
    </location>
</feature>
<comment type="caution">
    <text evidence="6">The sequence shown here is derived from an EMBL/GenBank/DDBJ whole genome shotgun (WGS) entry which is preliminary data.</text>
</comment>
<organism evidence="6 7">
    <name type="scientific">Sulfobacillus benefaciens</name>
    <dbReference type="NCBI Taxonomy" id="453960"/>
    <lineage>
        <taxon>Bacteria</taxon>
        <taxon>Bacillati</taxon>
        <taxon>Bacillota</taxon>
        <taxon>Clostridia</taxon>
        <taxon>Eubacteriales</taxon>
        <taxon>Clostridiales Family XVII. Incertae Sedis</taxon>
        <taxon>Sulfobacillus</taxon>
    </lineage>
</organism>
<dbReference type="AlphaFoldDB" id="A0A2T2WXG5"/>
<dbReference type="GO" id="GO:0004671">
    <property type="term" value="F:protein C-terminal S-isoprenylcysteine carboxyl O-methyltransferase activity"/>
    <property type="evidence" value="ECO:0007669"/>
    <property type="project" value="InterPro"/>
</dbReference>
<evidence type="ECO:0000313" key="7">
    <source>
        <dbReference type="Proteomes" id="UP000242699"/>
    </source>
</evidence>
<dbReference type="InterPro" id="IPR052527">
    <property type="entry name" value="Metal_cation-efflux_comp"/>
</dbReference>
<keyword evidence="3 5" id="KW-1133">Transmembrane helix</keyword>
<dbReference type="InterPro" id="IPR007269">
    <property type="entry name" value="ICMT_MeTrfase"/>
</dbReference>
<sequence>MKVGTRMNIHQLIFWLLYVVWLGMEFIVIMHARRLRKKQSGSSTKADKGSIWFIVIGMYILIAIAFFLSVQGLGLMPGWVPYLGNVIMAFGIFMRYGAITQLGRFFSTTVQVASDQTVIHSGWYRLVRHPAYTGGWLIAVGLGVGLDTWIGTLIIAVGLFAIYAYRISVEEQALVAHLGTAYRDYRRHTWRMFPGAW</sequence>
<dbReference type="PANTHER" id="PTHR43847:SF1">
    <property type="entry name" value="BLL3993 PROTEIN"/>
    <property type="match status" value="1"/>
</dbReference>
<dbReference type="Proteomes" id="UP000242699">
    <property type="component" value="Unassembled WGS sequence"/>
</dbReference>
<protein>
    <recommendedName>
        <fullName evidence="8">Isoprenylcysteine carboxylmethyltransferase family protein</fullName>
    </recommendedName>
</protein>
<dbReference type="GO" id="GO:0016020">
    <property type="term" value="C:membrane"/>
    <property type="evidence" value="ECO:0007669"/>
    <property type="project" value="UniProtKB-SubCell"/>
</dbReference>
<evidence type="ECO:0000256" key="5">
    <source>
        <dbReference type="SAM" id="Phobius"/>
    </source>
</evidence>
<feature type="transmembrane region" description="Helical" evidence="5">
    <location>
        <begin position="79"/>
        <end position="98"/>
    </location>
</feature>
<keyword evidence="4 5" id="KW-0472">Membrane</keyword>
<feature type="transmembrane region" description="Helical" evidence="5">
    <location>
        <begin position="135"/>
        <end position="165"/>
    </location>
</feature>
<evidence type="ECO:0000256" key="1">
    <source>
        <dbReference type="ARBA" id="ARBA00004141"/>
    </source>
</evidence>
<evidence type="ECO:0000313" key="6">
    <source>
        <dbReference type="EMBL" id="PSR26921.1"/>
    </source>
</evidence>
<dbReference type="Gene3D" id="1.20.120.1630">
    <property type="match status" value="1"/>
</dbReference>
<feature type="transmembrane region" description="Helical" evidence="5">
    <location>
        <begin position="12"/>
        <end position="30"/>
    </location>
</feature>
<evidence type="ECO:0008006" key="8">
    <source>
        <dbReference type="Google" id="ProtNLM"/>
    </source>
</evidence>